<accession>A0A0P0P448</accession>
<keyword evidence="3" id="KW-1185">Reference proteome</keyword>
<dbReference type="Pfam" id="PF03713">
    <property type="entry name" value="DUF305"/>
    <property type="match status" value="1"/>
</dbReference>
<reference evidence="2 3" key="1">
    <citation type="submission" date="2015-10" db="EMBL/GenBank/DDBJ databases">
        <title>Conservation of the essential genome among Caulobacter and Brevundimonas species.</title>
        <authorList>
            <person name="Scott D."/>
            <person name="Ely B."/>
        </authorList>
    </citation>
    <scope>NUCLEOTIDE SEQUENCE [LARGE SCALE GENOMIC DNA]</scope>
    <source>
        <strain evidence="2 3">CB4</strain>
        <plasmid evidence="3">CB4 Plasmid</plasmid>
    </source>
</reference>
<name>A0A0P0P448_9CAUL</name>
<dbReference type="Proteomes" id="UP000056905">
    <property type="component" value="Plasmid pCB4"/>
</dbReference>
<gene>
    <name evidence="2" type="ORF">AQ619_18165</name>
</gene>
<dbReference type="InterPro" id="IPR012347">
    <property type="entry name" value="Ferritin-like"/>
</dbReference>
<protein>
    <recommendedName>
        <fullName evidence="1">DUF305 domain-containing protein</fullName>
    </recommendedName>
</protein>
<dbReference type="OrthoDB" id="517560at2"/>
<sequence>MVGRIASIVTCRFAKQSEGKFEMRLILTAICAGSLLAAAGATGASAQSMAGHDMKGMNMSKTDMKAHAQMGRDALKMDEMRMSKAMMAVKASDFDVLWAKKMIVHHQGAIEMSRSLLKHGHDAEAKRMAQATIDENTKAKAELEMFIRKHGG</sequence>
<evidence type="ECO:0000313" key="3">
    <source>
        <dbReference type="Proteomes" id="UP000056905"/>
    </source>
</evidence>
<keyword evidence="2" id="KW-0614">Plasmid</keyword>
<dbReference type="Gene3D" id="1.20.1260.10">
    <property type="match status" value="1"/>
</dbReference>
<feature type="domain" description="DUF305" evidence="1">
    <location>
        <begin position="60"/>
        <end position="139"/>
    </location>
</feature>
<dbReference type="InterPro" id="IPR005183">
    <property type="entry name" value="DUF305_CopM-like"/>
</dbReference>
<dbReference type="PANTHER" id="PTHR36933">
    <property type="entry name" value="SLL0788 PROTEIN"/>
    <property type="match status" value="1"/>
</dbReference>
<dbReference type="EMBL" id="CP013003">
    <property type="protein sequence ID" value="ALL15415.1"/>
    <property type="molecule type" value="Genomic_DNA"/>
</dbReference>
<dbReference type="KEGG" id="chq:AQ619_18165"/>
<evidence type="ECO:0000313" key="2">
    <source>
        <dbReference type="EMBL" id="ALL15415.1"/>
    </source>
</evidence>
<dbReference type="AlphaFoldDB" id="A0A0P0P448"/>
<organism evidence="2 3">
    <name type="scientific">Caulobacter henricii</name>
    <dbReference type="NCBI Taxonomy" id="69395"/>
    <lineage>
        <taxon>Bacteria</taxon>
        <taxon>Pseudomonadati</taxon>
        <taxon>Pseudomonadota</taxon>
        <taxon>Alphaproteobacteria</taxon>
        <taxon>Caulobacterales</taxon>
        <taxon>Caulobacteraceae</taxon>
        <taxon>Caulobacter</taxon>
    </lineage>
</organism>
<geneLocation type="plasmid" evidence="3">
    <name>CB4 Plasmid</name>
</geneLocation>
<proteinExistence type="predicted"/>
<evidence type="ECO:0000259" key="1">
    <source>
        <dbReference type="Pfam" id="PF03713"/>
    </source>
</evidence>
<dbReference type="PANTHER" id="PTHR36933:SF1">
    <property type="entry name" value="SLL0788 PROTEIN"/>
    <property type="match status" value="1"/>
</dbReference>